<feature type="non-terminal residue" evidence="2">
    <location>
        <position position="1"/>
    </location>
</feature>
<dbReference type="PANTHER" id="PTHR43861:SF5">
    <property type="entry name" value="BLL5978 PROTEIN"/>
    <property type="match status" value="1"/>
</dbReference>
<dbReference type="Gene3D" id="3.40.50.150">
    <property type="entry name" value="Vaccinia Virus protein VP39"/>
    <property type="match status" value="1"/>
</dbReference>
<dbReference type="Pfam" id="PF08484">
    <property type="entry name" value="Methyltransf_14"/>
    <property type="match status" value="1"/>
</dbReference>
<dbReference type="Pfam" id="PF13489">
    <property type="entry name" value="Methyltransf_23"/>
    <property type="match status" value="1"/>
</dbReference>
<protein>
    <submittedName>
        <fullName evidence="2">SAM-dependent methyltransferase</fullName>
    </submittedName>
</protein>
<keyword evidence="3" id="KW-1185">Reference proteome</keyword>
<name>A0A0P9DFS6_9CHLR</name>
<dbReference type="SUPFAM" id="SSF53335">
    <property type="entry name" value="S-adenosyl-L-methionine-dependent methyltransferases"/>
    <property type="match status" value="1"/>
</dbReference>
<organism evidence="2 3">
    <name type="scientific">Kouleothrix aurantiaca</name>
    <dbReference type="NCBI Taxonomy" id="186479"/>
    <lineage>
        <taxon>Bacteria</taxon>
        <taxon>Bacillati</taxon>
        <taxon>Chloroflexota</taxon>
        <taxon>Chloroflexia</taxon>
        <taxon>Chloroflexales</taxon>
        <taxon>Roseiflexineae</taxon>
        <taxon>Roseiflexaceae</taxon>
        <taxon>Kouleothrix</taxon>
    </lineage>
</organism>
<dbReference type="EMBL" id="LJCR01000661">
    <property type="protein sequence ID" value="KPV52092.1"/>
    <property type="molecule type" value="Genomic_DNA"/>
</dbReference>
<keyword evidence="2" id="KW-0489">Methyltransferase</keyword>
<evidence type="ECO:0000259" key="1">
    <source>
        <dbReference type="Pfam" id="PF08484"/>
    </source>
</evidence>
<feature type="domain" description="C-methyltransferase" evidence="1">
    <location>
        <begin position="108"/>
        <end position="266"/>
    </location>
</feature>
<evidence type="ECO:0000313" key="2">
    <source>
        <dbReference type="EMBL" id="KPV52092.1"/>
    </source>
</evidence>
<accession>A0A0P9DFS6</accession>
<dbReference type="GO" id="GO:0032259">
    <property type="term" value="P:methylation"/>
    <property type="evidence" value="ECO:0007669"/>
    <property type="project" value="UniProtKB-KW"/>
</dbReference>
<comment type="caution">
    <text evidence="2">The sequence shown here is derived from an EMBL/GenBank/DDBJ whole genome shotgun (WGS) entry which is preliminary data.</text>
</comment>
<dbReference type="PANTHER" id="PTHR43861">
    <property type="entry name" value="TRANS-ACONITATE 2-METHYLTRANSFERASE-RELATED"/>
    <property type="match status" value="1"/>
</dbReference>
<dbReference type="Gene3D" id="3.40.50.720">
    <property type="entry name" value="NAD(P)-binding Rossmann-like Domain"/>
    <property type="match status" value="1"/>
</dbReference>
<reference evidence="2 3" key="1">
    <citation type="submission" date="2015-09" db="EMBL/GenBank/DDBJ databases">
        <title>Draft genome sequence of Kouleothrix aurantiaca JCM 19913.</title>
        <authorList>
            <person name="Hemp J."/>
        </authorList>
    </citation>
    <scope>NUCLEOTIDE SEQUENCE [LARGE SCALE GENOMIC DNA]</scope>
    <source>
        <strain evidence="2 3">COM-B</strain>
    </source>
</reference>
<dbReference type="GO" id="GO:0008168">
    <property type="term" value="F:methyltransferase activity"/>
    <property type="evidence" value="ECO:0007669"/>
    <property type="project" value="UniProtKB-KW"/>
</dbReference>
<proteinExistence type="predicted"/>
<gene>
    <name evidence="2" type="ORF">SE17_17485</name>
</gene>
<dbReference type="Gene3D" id="6.10.250.3100">
    <property type="match status" value="1"/>
</dbReference>
<dbReference type="AlphaFoldDB" id="A0A0P9DFS6"/>
<dbReference type="Proteomes" id="UP000050509">
    <property type="component" value="Unassembled WGS sequence"/>
</dbReference>
<sequence>ERSVPTLVRFFGAATADMLAAEGQRADLLVGNNVLAHVPDINDFVEGMRRLLKPAGTITMEFPHLLRLVEGNQFDTIYHEHFSYLSLYAVEQVFAAHGLALFDVEELPTHGGSLRIYAGHAGHAPAASERVLALRAEEAAVGVTNLSYYAGFGERVRETKRKLLEFLIGARRAGKTVAGYGAPGKGNTLLNYCGIRTDMLDYTVDRNPFKHGKFLPGTQIPIFAPEHIIATKPDYVLILPWNLRDEISAQLQYIRAWGGRCVVPIPEVQVLP</sequence>
<dbReference type="InterPro" id="IPR029063">
    <property type="entry name" value="SAM-dependent_MTases_sf"/>
</dbReference>
<evidence type="ECO:0000313" key="3">
    <source>
        <dbReference type="Proteomes" id="UP000050509"/>
    </source>
</evidence>
<keyword evidence="2" id="KW-0808">Transferase</keyword>
<dbReference type="InterPro" id="IPR013691">
    <property type="entry name" value="MeTrfase_14"/>
</dbReference>